<gene>
    <name evidence="1" type="ORF">EYF80_010841</name>
</gene>
<proteinExistence type="predicted"/>
<dbReference type="EMBL" id="SRLO01000069">
    <property type="protein sequence ID" value="TNN78915.1"/>
    <property type="molecule type" value="Genomic_DNA"/>
</dbReference>
<dbReference type="AlphaFoldDB" id="A0A4Z2IM34"/>
<evidence type="ECO:0000313" key="1">
    <source>
        <dbReference type="EMBL" id="TNN78915.1"/>
    </source>
</evidence>
<sequence length="205" mass="23023">MEVSDPSALLCRRLTASSVLPRQEFALWVDPGLHLGVTPLTHARREVVDLPELMNRKFGRRCKVTTATNVALQFVFSEEGGDEAAYQGPLVRHDDRTPRNELDDTVDLLHHPTCNRCSCTILPSSLNASLMSRTRRRSRALFAIRRSRSRSIFCSGDRSSSSLLLRSLLSPSSFLLSRDFGSCRRFSSPSSSDLISELMEEVLWP</sequence>
<comment type="caution">
    <text evidence="1">The sequence shown here is derived from an EMBL/GenBank/DDBJ whole genome shotgun (WGS) entry which is preliminary data.</text>
</comment>
<organism evidence="1 2">
    <name type="scientific">Liparis tanakae</name>
    <name type="common">Tanaka's snailfish</name>
    <dbReference type="NCBI Taxonomy" id="230148"/>
    <lineage>
        <taxon>Eukaryota</taxon>
        <taxon>Metazoa</taxon>
        <taxon>Chordata</taxon>
        <taxon>Craniata</taxon>
        <taxon>Vertebrata</taxon>
        <taxon>Euteleostomi</taxon>
        <taxon>Actinopterygii</taxon>
        <taxon>Neopterygii</taxon>
        <taxon>Teleostei</taxon>
        <taxon>Neoteleostei</taxon>
        <taxon>Acanthomorphata</taxon>
        <taxon>Eupercaria</taxon>
        <taxon>Perciformes</taxon>
        <taxon>Cottioidei</taxon>
        <taxon>Cottales</taxon>
        <taxon>Liparidae</taxon>
        <taxon>Liparis</taxon>
    </lineage>
</organism>
<dbReference type="Proteomes" id="UP000314294">
    <property type="component" value="Unassembled WGS sequence"/>
</dbReference>
<protein>
    <submittedName>
        <fullName evidence="1">Uncharacterized protein</fullName>
    </submittedName>
</protein>
<evidence type="ECO:0000313" key="2">
    <source>
        <dbReference type="Proteomes" id="UP000314294"/>
    </source>
</evidence>
<keyword evidence="2" id="KW-1185">Reference proteome</keyword>
<name>A0A4Z2IM34_9TELE</name>
<reference evidence="1 2" key="1">
    <citation type="submission" date="2019-03" db="EMBL/GenBank/DDBJ databases">
        <title>First draft genome of Liparis tanakae, snailfish: a comprehensive survey of snailfish specific genes.</title>
        <authorList>
            <person name="Kim W."/>
            <person name="Song I."/>
            <person name="Jeong J.-H."/>
            <person name="Kim D."/>
            <person name="Kim S."/>
            <person name="Ryu S."/>
            <person name="Song J.Y."/>
            <person name="Lee S.K."/>
        </authorList>
    </citation>
    <scope>NUCLEOTIDE SEQUENCE [LARGE SCALE GENOMIC DNA]</scope>
    <source>
        <tissue evidence="1">Muscle</tissue>
    </source>
</reference>
<accession>A0A4Z2IM34</accession>